<dbReference type="PROSITE" id="PS50056">
    <property type="entry name" value="TYR_PHOSPHATASE_2"/>
    <property type="match status" value="1"/>
</dbReference>
<evidence type="ECO:0000259" key="7">
    <source>
        <dbReference type="PROSITE" id="PS50056"/>
    </source>
</evidence>
<evidence type="ECO:0000313" key="8">
    <source>
        <dbReference type="EMBL" id="CAD9701792.1"/>
    </source>
</evidence>
<dbReference type="PROSITE" id="PS50054">
    <property type="entry name" value="TYR_PHOSPHATASE_DUAL"/>
    <property type="match status" value="1"/>
</dbReference>
<evidence type="ECO:0000256" key="3">
    <source>
        <dbReference type="ARBA" id="ARBA00022801"/>
    </source>
</evidence>
<dbReference type="AlphaFoldDB" id="A0A7S2SJG2"/>
<feature type="compositionally biased region" description="Basic and acidic residues" evidence="5">
    <location>
        <begin position="1"/>
        <end position="10"/>
    </location>
</feature>
<dbReference type="EMBL" id="HBHK01023267">
    <property type="protein sequence ID" value="CAD9701792.1"/>
    <property type="molecule type" value="Transcribed_RNA"/>
</dbReference>
<evidence type="ECO:0000256" key="2">
    <source>
        <dbReference type="ARBA" id="ARBA00013064"/>
    </source>
</evidence>
<sequence>MTTREADTRVMTRSQTKHGLGAARLGERRPEDAFEQEAKEEDEQIANDDESDGDSFENTRFDGTEVVRGIFFGGESCAHDSNGRLAHGITHVLSLLTKFEQSCVFDNDMVMSGHWKVFRIEDYPTADLLTLLDDCVDFVNDALGSKGVVCVHSLEGQSRSVCVCVAYLIKTLGMTLRSAYDLVKSHKPDVKINRGFWRQMIAYEEHVRGCASICEEDCPGAIIFEKEDLSKIIVRFRKKKAAENEPMSPTRATGISLMCIGSPGKRKSYDWTGFQAPEEDNRIKSPRGSDDACVNTPAFPST</sequence>
<dbReference type="InterPro" id="IPR020422">
    <property type="entry name" value="TYR_PHOSPHATASE_DUAL_dom"/>
</dbReference>
<dbReference type="EC" id="3.1.3.48" evidence="2"/>
<dbReference type="SMART" id="SM00195">
    <property type="entry name" value="DSPc"/>
    <property type="match status" value="1"/>
</dbReference>
<keyword evidence="4" id="KW-0904">Protein phosphatase</keyword>
<dbReference type="SUPFAM" id="SSF52799">
    <property type="entry name" value="(Phosphotyrosine protein) phosphatases II"/>
    <property type="match status" value="1"/>
</dbReference>
<proteinExistence type="inferred from homology"/>
<dbReference type="Pfam" id="PF00782">
    <property type="entry name" value="DSPc"/>
    <property type="match status" value="1"/>
</dbReference>
<dbReference type="Gene3D" id="3.90.190.10">
    <property type="entry name" value="Protein tyrosine phosphatase superfamily"/>
    <property type="match status" value="1"/>
</dbReference>
<dbReference type="GO" id="GO:0005737">
    <property type="term" value="C:cytoplasm"/>
    <property type="evidence" value="ECO:0007669"/>
    <property type="project" value="TreeGrafter"/>
</dbReference>
<dbReference type="GO" id="GO:0004725">
    <property type="term" value="F:protein tyrosine phosphatase activity"/>
    <property type="evidence" value="ECO:0007669"/>
    <property type="project" value="UniProtKB-EC"/>
</dbReference>
<feature type="domain" description="Tyrosine-protein phosphatase" evidence="6">
    <location>
        <begin position="61"/>
        <end position="209"/>
    </location>
</feature>
<reference evidence="8" key="1">
    <citation type="submission" date="2021-01" db="EMBL/GenBank/DDBJ databases">
        <authorList>
            <person name="Corre E."/>
            <person name="Pelletier E."/>
            <person name="Niang G."/>
            <person name="Scheremetjew M."/>
            <person name="Finn R."/>
            <person name="Kale V."/>
            <person name="Holt S."/>
            <person name="Cochrane G."/>
            <person name="Meng A."/>
            <person name="Brown T."/>
            <person name="Cohen L."/>
        </authorList>
    </citation>
    <scope>NUCLEOTIDE SEQUENCE</scope>
    <source>
        <strain evidence="8">NY070348D</strain>
    </source>
</reference>
<feature type="compositionally biased region" description="Basic and acidic residues" evidence="5">
    <location>
        <begin position="279"/>
        <end position="290"/>
    </location>
</feature>
<dbReference type="PANTHER" id="PTHR10159:SF519">
    <property type="entry name" value="DUAL SPECIFICITY PROTEIN PHOSPHATASE MPK3"/>
    <property type="match status" value="1"/>
</dbReference>
<evidence type="ECO:0000256" key="1">
    <source>
        <dbReference type="ARBA" id="ARBA00008601"/>
    </source>
</evidence>
<accession>A0A7S2SJG2</accession>
<dbReference type="InterPro" id="IPR029021">
    <property type="entry name" value="Prot-tyrosine_phosphatase-like"/>
</dbReference>
<dbReference type="InterPro" id="IPR000340">
    <property type="entry name" value="Dual-sp_phosphatase_cat-dom"/>
</dbReference>
<dbReference type="GO" id="GO:0043409">
    <property type="term" value="P:negative regulation of MAPK cascade"/>
    <property type="evidence" value="ECO:0007669"/>
    <property type="project" value="TreeGrafter"/>
</dbReference>
<evidence type="ECO:0000256" key="4">
    <source>
        <dbReference type="ARBA" id="ARBA00022912"/>
    </source>
</evidence>
<dbReference type="CDD" id="cd14498">
    <property type="entry name" value="DSP"/>
    <property type="match status" value="1"/>
</dbReference>
<organism evidence="8">
    <name type="scientific">Mucochytrium quahogii</name>
    <dbReference type="NCBI Taxonomy" id="96639"/>
    <lineage>
        <taxon>Eukaryota</taxon>
        <taxon>Sar</taxon>
        <taxon>Stramenopiles</taxon>
        <taxon>Bigyra</taxon>
        <taxon>Labyrinthulomycetes</taxon>
        <taxon>Thraustochytrida</taxon>
        <taxon>Thraustochytriidae</taxon>
        <taxon>Mucochytrium</taxon>
    </lineage>
</organism>
<dbReference type="InterPro" id="IPR000387">
    <property type="entry name" value="Tyr_Pase_dom"/>
</dbReference>
<comment type="similarity">
    <text evidence="1">Belongs to the protein-tyrosine phosphatase family. Non-receptor class dual specificity subfamily.</text>
</comment>
<evidence type="ECO:0000256" key="5">
    <source>
        <dbReference type="SAM" id="MobiDB-lite"/>
    </source>
</evidence>
<protein>
    <recommendedName>
        <fullName evidence="2">protein-tyrosine-phosphatase</fullName>
        <ecNumber evidence="2">3.1.3.48</ecNumber>
    </recommendedName>
</protein>
<feature type="region of interest" description="Disordered" evidence="5">
    <location>
        <begin position="270"/>
        <end position="302"/>
    </location>
</feature>
<evidence type="ECO:0000259" key="6">
    <source>
        <dbReference type="PROSITE" id="PS50054"/>
    </source>
</evidence>
<name>A0A7S2SJG2_9STRA</name>
<feature type="region of interest" description="Disordered" evidence="5">
    <location>
        <begin position="1"/>
        <end position="58"/>
    </location>
</feature>
<feature type="compositionally biased region" description="Acidic residues" evidence="5">
    <location>
        <begin position="33"/>
        <end position="55"/>
    </location>
</feature>
<feature type="domain" description="Tyrosine specific protein phosphatases" evidence="7">
    <location>
        <begin position="126"/>
        <end position="190"/>
    </location>
</feature>
<gene>
    <name evidence="8" type="ORF">QSP1433_LOCUS14711</name>
</gene>
<keyword evidence="3" id="KW-0378">Hydrolase</keyword>
<dbReference type="PANTHER" id="PTHR10159">
    <property type="entry name" value="DUAL SPECIFICITY PROTEIN PHOSPHATASE"/>
    <property type="match status" value="1"/>
</dbReference>